<keyword evidence="8" id="KW-0539">Nucleus</keyword>
<dbReference type="Pfam" id="PF00730">
    <property type="entry name" value="HhH-GPD"/>
    <property type="match status" value="1"/>
</dbReference>
<dbReference type="SMART" id="SM00478">
    <property type="entry name" value="ENDO3c"/>
    <property type="match status" value="1"/>
</dbReference>
<dbReference type="EMBL" id="JAODAN010000012">
    <property type="protein sequence ID" value="KAK1920782.1"/>
    <property type="molecule type" value="Genomic_DNA"/>
</dbReference>
<dbReference type="GO" id="GO:0006285">
    <property type="term" value="P:base-excision repair, AP site formation"/>
    <property type="evidence" value="ECO:0007669"/>
    <property type="project" value="UniProtKB-UniRule"/>
</dbReference>
<comment type="function">
    <text evidence="8">Bifunctional DNA N-glycosylase with associated apurinic/apyrimidinic (AP) lyase function that catalyzes the first step in base excision repair (BER), the primary repair pathway for the repair of oxidative DNA damage. The DNA N-glycosylase activity releases the damaged DNA base from DNA by cleaving the N-glycosidic bond, leaving an AP site. The AP lyase activity cleaves the phosphodiester bond 3' to the AP site by a beta-elimination. Primarily recognizes and repairs oxidative base damage of pyrimidines.</text>
</comment>
<evidence type="ECO:0000256" key="9">
    <source>
        <dbReference type="SAM" id="MobiDB-lite"/>
    </source>
</evidence>
<comment type="caution">
    <text evidence="11">The sequence shown here is derived from an EMBL/GenBank/DDBJ whole genome shotgun (WGS) entry which is preliminary data.</text>
</comment>
<keyword evidence="8" id="KW-0496">Mitochondrion</keyword>
<feature type="region of interest" description="Disordered" evidence="9">
    <location>
        <begin position="88"/>
        <end position="145"/>
    </location>
</feature>
<keyword evidence="4 8" id="KW-0234">DNA repair</keyword>
<reference evidence="11" key="1">
    <citation type="submission" date="2023-02" db="EMBL/GenBank/DDBJ databases">
        <title>Identification and recombinant expression of a fungal hydrolase from Papiliotrema laurentii that hydrolyzes apple cutin and clears colloidal polyester polyurethane.</title>
        <authorList>
            <consortium name="DOE Joint Genome Institute"/>
            <person name="Roman V.A."/>
            <person name="Bojanowski C."/>
            <person name="Crable B.R."/>
            <person name="Wagner D.N."/>
            <person name="Hung C.S."/>
            <person name="Nadeau L.J."/>
            <person name="Schratz L."/>
            <person name="Haridas S."/>
            <person name="Pangilinan J."/>
            <person name="Lipzen A."/>
            <person name="Na H."/>
            <person name="Yan M."/>
            <person name="Ng V."/>
            <person name="Grigoriev I.V."/>
            <person name="Spatafora J.W."/>
            <person name="Barlow D."/>
            <person name="Biffinger J."/>
            <person name="Kelley-Loughnane N."/>
            <person name="Varaljay V.A."/>
            <person name="Crookes-Goodson W.J."/>
        </authorList>
    </citation>
    <scope>NUCLEOTIDE SEQUENCE</scope>
    <source>
        <strain evidence="11">5307AH</strain>
    </source>
</reference>
<feature type="compositionally biased region" description="Low complexity" evidence="9">
    <location>
        <begin position="115"/>
        <end position="127"/>
    </location>
</feature>
<keyword evidence="2 8" id="KW-0227">DNA damage</keyword>
<dbReference type="GO" id="GO:0005634">
    <property type="term" value="C:nucleus"/>
    <property type="evidence" value="ECO:0007669"/>
    <property type="project" value="UniProtKB-SubCell"/>
</dbReference>
<dbReference type="GO" id="GO:0140078">
    <property type="term" value="F:class I DNA-(apurinic or apyrimidinic site) endonuclease activity"/>
    <property type="evidence" value="ECO:0007669"/>
    <property type="project" value="UniProtKB-EC"/>
</dbReference>
<gene>
    <name evidence="8" type="primary">NTH1</name>
    <name evidence="11" type="ORF">DB88DRAFT_501034</name>
</gene>
<keyword evidence="6 8" id="KW-0326">Glycosidase</keyword>
<dbReference type="GO" id="GO:0006289">
    <property type="term" value="P:nucleotide-excision repair"/>
    <property type="evidence" value="ECO:0007669"/>
    <property type="project" value="TreeGrafter"/>
</dbReference>
<dbReference type="PANTHER" id="PTHR43286">
    <property type="entry name" value="ENDONUCLEASE III-LIKE PROTEIN 1"/>
    <property type="match status" value="1"/>
</dbReference>
<dbReference type="FunFam" id="1.10.340.30:FF:000001">
    <property type="entry name" value="Endonuclease III"/>
    <property type="match status" value="1"/>
</dbReference>
<dbReference type="Gene3D" id="1.10.340.30">
    <property type="entry name" value="Hypothetical protein, domain 2"/>
    <property type="match status" value="1"/>
</dbReference>
<comment type="catalytic activity">
    <reaction evidence="7 8">
        <text>2'-deoxyribonucleotide-(2'-deoxyribose 5'-phosphate)-2'-deoxyribonucleotide-DNA = a 3'-end 2'-deoxyribonucleotide-(2,3-dehydro-2,3-deoxyribose 5'-phosphate)-DNA + a 5'-end 5'-phospho-2'-deoxyribonucleoside-DNA + H(+)</text>
        <dbReference type="Rhea" id="RHEA:66592"/>
        <dbReference type="Rhea" id="RHEA-COMP:13180"/>
        <dbReference type="Rhea" id="RHEA-COMP:16897"/>
        <dbReference type="Rhea" id="RHEA-COMP:17067"/>
        <dbReference type="ChEBI" id="CHEBI:15378"/>
        <dbReference type="ChEBI" id="CHEBI:136412"/>
        <dbReference type="ChEBI" id="CHEBI:157695"/>
        <dbReference type="ChEBI" id="CHEBI:167181"/>
        <dbReference type="EC" id="4.2.99.18"/>
    </reaction>
</comment>
<sequence>MQCAGWISWRSQSPHHYVTRLVSSIFESSAPVPRSTRCLPLALRYHPPRTDIKPLLPLLVRMSGLRSTRSAVNPQVTLVELDSAVKEGSVSRRSARGARGAFGVITPDIPPTPIPSESNPSRSSSSRATGSVVPPTPDTAAFTSLRRTTRSLAPLTPPSPPSAPLRASQIDLSSYAYPQAATPPRKRIKREPLTPLSHGPAGEDGTGRASTPINPIEGEDVKPAISAPASAKKKPMPLLKLEKPHPEPPKWREQYALIEHMRRGIVAPVDDMGCERPQTMVDADPKTMRFHILISLMLSSQTKDAITSQAVTNLHTTLPGGLTAESLAHAPAEQVMDCINKVGFWRRKTDYIQEAAKRLLERPGDQRGDVPDTLEELCELRGVGPKMAFLALQCAWDINAGIGVDVHVHRITNRLKWHKPPTADPEKTRLNLQSWLPPDLHKPINPLLVGFGQVVCLPVGPRCDICLLGKRKLCPSRVAVNSQGRKEVVYTFVDDMEDTGVKLERMVSPVQDGGVKDELAHGHEVKVEVAVEDGPLAKVEIGYAEGPLVKLEEGVVSGEKS</sequence>
<dbReference type="EC" id="4.2.99.18" evidence="8"/>
<evidence type="ECO:0000256" key="6">
    <source>
        <dbReference type="ARBA" id="ARBA00023295"/>
    </source>
</evidence>
<organism evidence="11 12">
    <name type="scientific">Papiliotrema laurentii</name>
    <name type="common">Cryptococcus laurentii</name>
    <dbReference type="NCBI Taxonomy" id="5418"/>
    <lineage>
        <taxon>Eukaryota</taxon>
        <taxon>Fungi</taxon>
        <taxon>Dikarya</taxon>
        <taxon>Basidiomycota</taxon>
        <taxon>Agaricomycotina</taxon>
        <taxon>Tremellomycetes</taxon>
        <taxon>Tremellales</taxon>
        <taxon>Rhynchogastremaceae</taxon>
        <taxon>Papiliotrema</taxon>
    </lineage>
</organism>
<accession>A0AAD9CSI0</accession>
<comment type="caution">
    <text evidence="8">Lacks conserved residue(s) required for the propagation of feature annotation.</text>
</comment>
<evidence type="ECO:0000256" key="4">
    <source>
        <dbReference type="ARBA" id="ARBA00023204"/>
    </source>
</evidence>
<protein>
    <recommendedName>
        <fullName evidence="8">Endonuclease III homolog</fullName>
        <ecNumber evidence="8">3.2.2.-</ecNumber>
        <ecNumber evidence="8">4.2.99.18</ecNumber>
    </recommendedName>
    <alternativeName>
        <fullName evidence="8">Bifunctional DNA N-glycosylase/DNA-(apurinic or apyrimidinic site) lyase</fullName>
        <shortName evidence="8">DNA glycosylase/AP lyase</shortName>
    </alternativeName>
</protein>
<dbReference type="GO" id="GO:0005739">
    <property type="term" value="C:mitochondrion"/>
    <property type="evidence" value="ECO:0007669"/>
    <property type="project" value="UniProtKB-SubCell"/>
</dbReference>
<comment type="similarity">
    <text evidence="1 8">Belongs to the Nth/MutY family.</text>
</comment>
<name>A0AAD9CSI0_PAPLA</name>
<evidence type="ECO:0000259" key="10">
    <source>
        <dbReference type="SMART" id="SM00478"/>
    </source>
</evidence>
<dbReference type="FunFam" id="1.10.1670.10:FF:000023">
    <property type="entry name" value="Endonuclease III homolog"/>
    <property type="match status" value="1"/>
</dbReference>
<evidence type="ECO:0000256" key="5">
    <source>
        <dbReference type="ARBA" id="ARBA00023239"/>
    </source>
</evidence>
<dbReference type="CDD" id="cd00056">
    <property type="entry name" value="ENDO3c"/>
    <property type="match status" value="1"/>
</dbReference>
<evidence type="ECO:0000313" key="12">
    <source>
        <dbReference type="Proteomes" id="UP001182556"/>
    </source>
</evidence>
<keyword evidence="12" id="KW-1185">Reference proteome</keyword>
<dbReference type="GO" id="GO:0003677">
    <property type="term" value="F:DNA binding"/>
    <property type="evidence" value="ECO:0007669"/>
    <property type="project" value="UniProtKB-UniRule"/>
</dbReference>
<dbReference type="AlphaFoldDB" id="A0AAD9CSI0"/>
<feature type="domain" description="HhH-GPD" evidence="10">
    <location>
        <begin position="298"/>
        <end position="454"/>
    </location>
</feature>
<evidence type="ECO:0000256" key="7">
    <source>
        <dbReference type="ARBA" id="ARBA00044632"/>
    </source>
</evidence>
<dbReference type="GO" id="GO:0000703">
    <property type="term" value="F:oxidized pyrimidine nucleobase lesion DNA N-glycosylase activity"/>
    <property type="evidence" value="ECO:0007669"/>
    <property type="project" value="UniProtKB-UniRule"/>
</dbReference>
<dbReference type="SUPFAM" id="SSF48150">
    <property type="entry name" value="DNA-glycosylase"/>
    <property type="match status" value="1"/>
</dbReference>
<evidence type="ECO:0000256" key="2">
    <source>
        <dbReference type="ARBA" id="ARBA00022763"/>
    </source>
</evidence>
<evidence type="ECO:0000256" key="8">
    <source>
        <dbReference type="HAMAP-Rule" id="MF_03183"/>
    </source>
</evidence>
<dbReference type="Gene3D" id="1.10.1670.10">
    <property type="entry name" value="Helix-hairpin-Helix base-excision DNA repair enzymes (C-terminal)"/>
    <property type="match status" value="1"/>
</dbReference>
<dbReference type="InterPro" id="IPR023170">
    <property type="entry name" value="HhH_base_excis_C"/>
</dbReference>
<keyword evidence="3 8" id="KW-0378">Hydrolase</keyword>
<feature type="compositionally biased region" description="Low complexity" evidence="9">
    <location>
        <begin position="97"/>
        <end position="107"/>
    </location>
</feature>
<evidence type="ECO:0000256" key="1">
    <source>
        <dbReference type="ARBA" id="ARBA00008343"/>
    </source>
</evidence>
<dbReference type="InterPro" id="IPR030841">
    <property type="entry name" value="NTH1"/>
</dbReference>
<dbReference type="InterPro" id="IPR003265">
    <property type="entry name" value="HhH-GPD_domain"/>
</dbReference>
<keyword evidence="5 8" id="KW-0456">Lyase</keyword>
<dbReference type="Proteomes" id="UP001182556">
    <property type="component" value="Unassembled WGS sequence"/>
</dbReference>
<proteinExistence type="inferred from homology"/>
<feature type="region of interest" description="Disordered" evidence="9">
    <location>
        <begin position="176"/>
        <end position="247"/>
    </location>
</feature>
<comment type="subcellular location">
    <subcellularLocation>
        <location evidence="8">Nucleus</location>
    </subcellularLocation>
    <subcellularLocation>
        <location evidence="8">Mitochondrion</location>
    </subcellularLocation>
</comment>
<dbReference type="PANTHER" id="PTHR43286:SF1">
    <property type="entry name" value="ENDONUCLEASE III-LIKE PROTEIN 1"/>
    <property type="match status" value="1"/>
</dbReference>
<evidence type="ECO:0000256" key="3">
    <source>
        <dbReference type="ARBA" id="ARBA00022801"/>
    </source>
</evidence>
<dbReference type="HAMAP" id="MF_03183">
    <property type="entry name" value="Endonuclease_III_Nth"/>
    <property type="match status" value="1"/>
</dbReference>
<dbReference type="InterPro" id="IPR011257">
    <property type="entry name" value="DNA_glycosylase"/>
</dbReference>
<evidence type="ECO:0000313" key="11">
    <source>
        <dbReference type="EMBL" id="KAK1920782.1"/>
    </source>
</evidence>
<dbReference type="EC" id="3.2.2.-" evidence="8"/>